<keyword evidence="8 13" id="KW-0547">Nucleotide-binding</keyword>
<evidence type="ECO:0000256" key="8">
    <source>
        <dbReference type="ARBA" id="ARBA00022741"/>
    </source>
</evidence>
<comment type="function">
    <text evidence="1 13">Transfers the gamma-phosphate of ATP to the 4'-position of a tetraacyldisaccharide 1-phosphate intermediate (termed DS-1-P) to form tetraacyldisaccharide 1,4'-bis-phosphate (lipid IVA).</text>
</comment>
<evidence type="ECO:0000256" key="12">
    <source>
        <dbReference type="ARBA" id="ARBA00029757"/>
    </source>
</evidence>
<keyword evidence="14" id="KW-0472">Membrane</keyword>
<dbReference type="GO" id="GO:0005886">
    <property type="term" value="C:plasma membrane"/>
    <property type="evidence" value="ECO:0007669"/>
    <property type="project" value="TreeGrafter"/>
</dbReference>
<dbReference type="KEGG" id="mei:Msip34_0640"/>
<evidence type="ECO:0000256" key="11">
    <source>
        <dbReference type="ARBA" id="ARBA00023098"/>
    </source>
</evidence>
<evidence type="ECO:0000256" key="3">
    <source>
        <dbReference type="ARBA" id="ARBA00012071"/>
    </source>
</evidence>
<feature type="transmembrane region" description="Helical" evidence="14">
    <location>
        <begin position="17"/>
        <end position="36"/>
    </location>
</feature>
<dbReference type="GO" id="GO:0009244">
    <property type="term" value="P:lipopolysaccharide core region biosynthetic process"/>
    <property type="evidence" value="ECO:0007669"/>
    <property type="project" value="TreeGrafter"/>
</dbReference>
<keyword evidence="10 13" id="KW-0067">ATP-binding</keyword>
<dbReference type="RefSeq" id="WP_015829502.1">
    <property type="nucleotide sequence ID" value="NC_012969.1"/>
</dbReference>
<dbReference type="GO" id="GO:0009029">
    <property type="term" value="F:lipid-A 4'-kinase activity"/>
    <property type="evidence" value="ECO:0007669"/>
    <property type="project" value="UniProtKB-UniRule"/>
</dbReference>
<keyword evidence="7 13" id="KW-0808">Transferase</keyword>
<name>C6X9R8_METGS</name>
<evidence type="ECO:0000313" key="16">
    <source>
        <dbReference type="Proteomes" id="UP000002743"/>
    </source>
</evidence>
<dbReference type="SUPFAM" id="SSF52540">
    <property type="entry name" value="P-loop containing nucleoside triphosphate hydrolases"/>
    <property type="match status" value="1"/>
</dbReference>
<evidence type="ECO:0000256" key="4">
    <source>
        <dbReference type="ARBA" id="ARBA00016436"/>
    </source>
</evidence>
<comment type="catalytic activity">
    <reaction evidence="13">
        <text>a lipid A disaccharide + ATP = a lipid IVA + ADP + H(+)</text>
        <dbReference type="Rhea" id="RHEA:67840"/>
        <dbReference type="ChEBI" id="CHEBI:15378"/>
        <dbReference type="ChEBI" id="CHEBI:30616"/>
        <dbReference type="ChEBI" id="CHEBI:176343"/>
        <dbReference type="ChEBI" id="CHEBI:176425"/>
        <dbReference type="ChEBI" id="CHEBI:456216"/>
        <dbReference type="EC" id="2.7.1.130"/>
    </reaction>
</comment>
<evidence type="ECO:0000256" key="10">
    <source>
        <dbReference type="ARBA" id="ARBA00022840"/>
    </source>
</evidence>
<keyword evidence="14" id="KW-1133">Transmembrane helix</keyword>
<dbReference type="HAMAP" id="MF_00409">
    <property type="entry name" value="LpxK"/>
    <property type="match status" value="1"/>
</dbReference>
<organism evidence="15 16">
    <name type="scientific">Methylovorus glucosotrophus (strain SIP3-4)</name>
    <dbReference type="NCBI Taxonomy" id="582744"/>
    <lineage>
        <taxon>Bacteria</taxon>
        <taxon>Pseudomonadati</taxon>
        <taxon>Pseudomonadota</taxon>
        <taxon>Betaproteobacteria</taxon>
        <taxon>Nitrosomonadales</taxon>
        <taxon>Methylophilaceae</taxon>
        <taxon>Methylovorus</taxon>
    </lineage>
</organism>
<dbReference type="NCBIfam" id="TIGR00682">
    <property type="entry name" value="lpxK"/>
    <property type="match status" value="1"/>
</dbReference>
<dbReference type="UniPathway" id="UPA00359">
    <property type="reaction ID" value="UER00482"/>
</dbReference>
<evidence type="ECO:0000256" key="9">
    <source>
        <dbReference type="ARBA" id="ARBA00022777"/>
    </source>
</evidence>
<dbReference type="EMBL" id="CP001674">
    <property type="protein sequence ID" value="ACT49888.1"/>
    <property type="molecule type" value="Genomic_DNA"/>
</dbReference>
<dbReference type="GO" id="GO:0009245">
    <property type="term" value="P:lipid A biosynthetic process"/>
    <property type="evidence" value="ECO:0007669"/>
    <property type="project" value="UniProtKB-UniRule"/>
</dbReference>
<keyword evidence="16" id="KW-1185">Reference proteome</keyword>
<reference evidence="16" key="1">
    <citation type="submission" date="2009-07" db="EMBL/GenBank/DDBJ databases">
        <title>Complete sequence of chromosome of Methylovorus sp. SIP3-4.</title>
        <authorList>
            <person name="Lucas S."/>
            <person name="Copeland A."/>
            <person name="Lapidus A."/>
            <person name="Glavina del Rio T."/>
            <person name="Tice H."/>
            <person name="Bruce D."/>
            <person name="Goodwin L."/>
            <person name="Pitluck S."/>
            <person name="Clum A."/>
            <person name="Larimer F."/>
            <person name="Land M."/>
            <person name="Hauser L."/>
            <person name="Kyrpides N."/>
            <person name="Mikhailova N."/>
            <person name="Kayluzhnaya M."/>
            <person name="Chistoserdova L."/>
        </authorList>
    </citation>
    <scope>NUCLEOTIDE SEQUENCE [LARGE SCALE GENOMIC DNA]</scope>
    <source>
        <strain evidence="16">SIP3-4</strain>
    </source>
</reference>
<dbReference type="PANTHER" id="PTHR42724">
    <property type="entry name" value="TETRAACYLDISACCHARIDE 4'-KINASE"/>
    <property type="match status" value="1"/>
</dbReference>
<dbReference type="STRING" id="582744.Msip34_0640"/>
<feature type="binding site" evidence="13">
    <location>
        <begin position="62"/>
        <end position="69"/>
    </location>
    <ligand>
        <name>ATP</name>
        <dbReference type="ChEBI" id="CHEBI:30616"/>
    </ligand>
</feature>
<evidence type="ECO:0000256" key="7">
    <source>
        <dbReference type="ARBA" id="ARBA00022679"/>
    </source>
</evidence>
<evidence type="ECO:0000256" key="6">
    <source>
        <dbReference type="ARBA" id="ARBA00022556"/>
    </source>
</evidence>
<evidence type="ECO:0000256" key="5">
    <source>
        <dbReference type="ARBA" id="ARBA00022516"/>
    </source>
</evidence>
<evidence type="ECO:0000313" key="15">
    <source>
        <dbReference type="EMBL" id="ACT49888.1"/>
    </source>
</evidence>
<dbReference type="OrthoDB" id="9766423at2"/>
<keyword evidence="11 13" id="KW-0443">Lipid metabolism</keyword>
<dbReference type="InterPro" id="IPR027417">
    <property type="entry name" value="P-loop_NTPase"/>
</dbReference>
<protein>
    <recommendedName>
        <fullName evidence="4 13">Tetraacyldisaccharide 4'-kinase</fullName>
        <ecNumber evidence="3 13">2.7.1.130</ecNumber>
    </recommendedName>
    <alternativeName>
        <fullName evidence="12 13">Lipid A 4'-kinase</fullName>
    </alternativeName>
</protein>
<comment type="pathway">
    <text evidence="2 13">Glycolipid biosynthesis; lipid IV(A) biosynthesis; lipid IV(A) from (3R)-3-hydroxytetradecanoyl-[acyl-carrier-protein] and UDP-N-acetyl-alpha-D-glucosamine: step 6/6.</text>
</comment>
<gene>
    <name evidence="13" type="primary">lpxK</name>
    <name evidence="15" type="ordered locus">Msip34_0640</name>
</gene>
<accession>C6X9R8</accession>
<dbReference type="Proteomes" id="UP000002743">
    <property type="component" value="Chromosome"/>
</dbReference>
<keyword evidence="9 13" id="KW-0418">Kinase</keyword>
<evidence type="ECO:0000256" key="13">
    <source>
        <dbReference type="HAMAP-Rule" id="MF_00409"/>
    </source>
</evidence>
<reference evidence="15 16" key="2">
    <citation type="journal article" date="2011" name="J. Bacteriol.">
        <title>Genomes of three methylotrophs from a single niche uncover genetic and metabolic divergence of Methylophilaceae.</title>
        <authorList>
            <person name="Lapidus A."/>
            <person name="Clum A."/>
            <person name="Labutti K."/>
            <person name="Kaluzhnaya M.G."/>
            <person name="Lim S."/>
            <person name="Beck D.A."/>
            <person name="Glavina Del Rio T."/>
            <person name="Nolan M."/>
            <person name="Mavromatis K."/>
            <person name="Huntemann M."/>
            <person name="Lucas S."/>
            <person name="Lidstrom M.E."/>
            <person name="Ivanova N."/>
            <person name="Chistoserdova L."/>
        </authorList>
    </citation>
    <scope>NUCLEOTIDE SEQUENCE [LARGE SCALE GENOMIC DNA]</scope>
    <source>
        <strain evidence="15 16">SIP3-4</strain>
    </source>
</reference>
<dbReference type="eggNOG" id="COG1663">
    <property type="taxonomic scope" value="Bacteria"/>
</dbReference>
<evidence type="ECO:0000256" key="1">
    <source>
        <dbReference type="ARBA" id="ARBA00002274"/>
    </source>
</evidence>
<dbReference type="GO" id="GO:0005524">
    <property type="term" value="F:ATP binding"/>
    <property type="evidence" value="ECO:0007669"/>
    <property type="project" value="UniProtKB-UniRule"/>
</dbReference>
<dbReference type="PANTHER" id="PTHR42724:SF1">
    <property type="entry name" value="TETRAACYLDISACCHARIDE 4'-KINASE, MITOCHONDRIAL-RELATED"/>
    <property type="match status" value="1"/>
</dbReference>
<dbReference type="EC" id="2.7.1.130" evidence="3 13"/>
<keyword evidence="5 13" id="KW-0444">Lipid biosynthesis</keyword>
<dbReference type="HOGENOM" id="CLU_038816_2_0_4"/>
<proteinExistence type="inferred from homology"/>
<evidence type="ECO:0000256" key="2">
    <source>
        <dbReference type="ARBA" id="ARBA00004870"/>
    </source>
</evidence>
<keyword evidence="6 13" id="KW-0441">Lipid A biosynthesis</keyword>
<sequence length="331" mass="36217">MKAKLATFIQQQWTRTGVWHLLLIPLSWLFAALSNLRRLAYQYSLFPSFRLPVPVIVVGNISVGGTGKTPLVIWLVKQLQAAGFHPLIVSRGYAAYADVVDIRQVQPGSDPAIVGDEPLLMAQRTQVPVWIGRERAKVAQAALVNSPECNVIVSDDGLQHYALQRDIEIAVVDAARLFGNRRLLPAGPLREPVARLSEVDAVVMNGANGHEAGFYMQLVSHQLYNLKSPASTCALKVFEGQAVHAVAGIGNPQRFFTQLKSAGLEVIEHPFPDHHAFEASQLAFGDDVPVIMTEKDAVKCAAFAQPNWWVMPVEAELSPAFLPHVLSKLGV</sequence>
<keyword evidence="14" id="KW-0812">Transmembrane</keyword>
<dbReference type="Pfam" id="PF02606">
    <property type="entry name" value="LpxK"/>
    <property type="match status" value="1"/>
</dbReference>
<evidence type="ECO:0000256" key="14">
    <source>
        <dbReference type="SAM" id="Phobius"/>
    </source>
</evidence>
<comment type="similarity">
    <text evidence="13">Belongs to the LpxK family.</text>
</comment>
<dbReference type="InterPro" id="IPR003758">
    <property type="entry name" value="LpxK"/>
</dbReference>
<dbReference type="AlphaFoldDB" id="C6X9R8"/>